<evidence type="ECO:0008006" key="2">
    <source>
        <dbReference type="Google" id="ProtNLM"/>
    </source>
</evidence>
<dbReference type="AlphaFoldDB" id="A0A0F9DMH8"/>
<protein>
    <recommendedName>
        <fullName evidence="2">DinB-like domain-containing protein</fullName>
    </recommendedName>
</protein>
<comment type="caution">
    <text evidence="1">The sequence shown here is derived from an EMBL/GenBank/DDBJ whole genome shotgun (WGS) entry which is preliminary data.</text>
</comment>
<proteinExistence type="predicted"/>
<accession>A0A0F9DMH8</accession>
<gene>
    <name evidence="1" type="ORF">LCGC14_2259590</name>
</gene>
<dbReference type="EMBL" id="LAZR01030989">
    <property type="protein sequence ID" value="KKL55021.1"/>
    <property type="molecule type" value="Genomic_DNA"/>
</dbReference>
<dbReference type="SUPFAM" id="SSF109854">
    <property type="entry name" value="DinB/YfiT-like putative metalloenzymes"/>
    <property type="match status" value="1"/>
</dbReference>
<dbReference type="InterPro" id="IPR034660">
    <property type="entry name" value="DinB/YfiT-like"/>
</dbReference>
<name>A0A0F9DMH8_9ZZZZ</name>
<organism evidence="1">
    <name type="scientific">marine sediment metagenome</name>
    <dbReference type="NCBI Taxonomy" id="412755"/>
    <lineage>
        <taxon>unclassified sequences</taxon>
        <taxon>metagenomes</taxon>
        <taxon>ecological metagenomes</taxon>
    </lineage>
</organism>
<reference evidence="1" key="1">
    <citation type="journal article" date="2015" name="Nature">
        <title>Complex archaea that bridge the gap between prokaryotes and eukaryotes.</title>
        <authorList>
            <person name="Spang A."/>
            <person name="Saw J.H."/>
            <person name="Jorgensen S.L."/>
            <person name="Zaremba-Niedzwiedzka K."/>
            <person name="Martijn J."/>
            <person name="Lind A.E."/>
            <person name="van Eijk R."/>
            <person name="Schleper C."/>
            <person name="Guy L."/>
            <person name="Ettema T.J."/>
        </authorList>
    </citation>
    <scope>NUCLEOTIDE SEQUENCE</scope>
</reference>
<dbReference type="Gene3D" id="1.20.120.450">
    <property type="entry name" value="dinb family like domain"/>
    <property type="match status" value="1"/>
</dbReference>
<evidence type="ECO:0000313" key="1">
    <source>
        <dbReference type="EMBL" id="KKL55021.1"/>
    </source>
</evidence>
<sequence>MSDETSIATGDLEGLLRRLQQAHQALVDAIAEPAPEEFERENEEGESLKRILERTADDVNFYYGRLVARAVSLPQPPFMKAADFMSLREAAMSLHVAHRRFSSLLHDLTAEDLKRRTRLESTAEYTLRQVLETAAAHYRLRAEQIRNVRGNQQGKPG</sequence>